<keyword evidence="1" id="KW-0540">Nuclease</keyword>
<evidence type="ECO:0000256" key="1">
    <source>
        <dbReference type="ARBA" id="ARBA00022722"/>
    </source>
</evidence>
<comment type="subunit">
    <text evidence="5">DNA polymerase III contains a core (composed of alpha, epsilon and theta chains) that associates with a tau subunit. This core dimerizes to form the POLIII' complex. PolIII' associates with the gamma complex (composed of gamma, delta, delta', psi and chi chains) and with the beta chain to form the complete DNA polymerase III complex.</text>
</comment>
<dbReference type="FunFam" id="3.30.420.10:FF:000045">
    <property type="entry name" value="3'-5' exonuclease DinG"/>
    <property type="match status" value="1"/>
</dbReference>
<proteinExistence type="predicted"/>
<dbReference type="EMBL" id="FPJE01000001">
    <property type="protein sequence ID" value="SFW11801.1"/>
    <property type="molecule type" value="Genomic_DNA"/>
</dbReference>
<gene>
    <name evidence="7" type="ORF">SAMN02927921_00057</name>
</gene>
<dbReference type="InterPro" id="IPR013520">
    <property type="entry name" value="Ribonucl_H"/>
</dbReference>
<accession>A0A1K1LLM3</accession>
<evidence type="ECO:0000256" key="4">
    <source>
        <dbReference type="ARBA" id="ARBA00025483"/>
    </source>
</evidence>
<dbReference type="RefSeq" id="WP_072315304.1">
    <property type="nucleotide sequence ID" value="NZ_FPJE01000001.1"/>
</dbReference>
<dbReference type="SMART" id="SM00479">
    <property type="entry name" value="EXOIII"/>
    <property type="match status" value="1"/>
</dbReference>
<dbReference type="GO" id="GO:0003677">
    <property type="term" value="F:DNA binding"/>
    <property type="evidence" value="ECO:0007669"/>
    <property type="project" value="InterPro"/>
</dbReference>
<sequence>MFTFFQKKQKDYPDYWLAYEECFREKNGPEIFNTRFVALDTETTGFHYKNDRVLSIGAVSVMQNTISVADVFEIYIRQDTFNPETVKIHGLLREDRRVDAVSEEEAIRQFLDYIGNAVLVAHHANFDLTMLNTALKRMGLPKLKNQVLDTSVLYTRSRITSNLIDHNRSYSLDELADTLNVAKSDRHTATGDAYITALVFLKVLSRLEKKGIHKNKDLS</sequence>
<keyword evidence="3" id="KW-0269">Exonuclease</keyword>
<dbReference type="SUPFAM" id="SSF53098">
    <property type="entry name" value="Ribonuclease H-like"/>
    <property type="match status" value="1"/>
</dbReference>
<dbReference type="NCBIfam" id="TIGR00573">
    <property type="entry name" value="dnaq"/>
    <property type="match status" value="1"/>
</dbReference>
<dbReference type="Pfam" id="PF00929">
    <property type="entry name" value="RNase_T"/>
    <property type="match status" value="1"/>
</dbReference>
<dbReference type="GO" id="GO:0006260">
    <property type="term" value="P:DNA replication"/>
    <property type="evidence" value="ECO:0007669"/>
    <property type="project" value="InterPro"/>
</dbReference>
<dbReference type="Gene3D" id="3.30.420.10">
    <property type="entry name" value="Ribonuclease H-like superfamily/Ribonuclease H"/>
    <property type="match status" value="1"/>
</dbReference>
<dbReference type="OrthoDB" id="9803913at2"/>
<keyword evidence="8" id="KW-1185">Reference proteome</keyword>
<evidence type="ECO:0000313" key="7">
    <source>
        <dbReference type="EMBL" id="SFW11801.1"/>
    </source>
</evidence>
<keyword evidence="2" id="KW-0378">Hydrolase</keyword>
<dbReference type="Proteomes" id="UP000182248">
    <property type="component" value="Unassembled WGS sequence"/>
</dbReference>
<organism evidence="7 8">
    <name type="scientific">Sinomicrobium oceani</name>
    <dbReference type="NCBI Taxonomy" id="1150368"/>
    <lineage>
        <taxon>Bacteria</taxon>
        <taxon>Pseudomonadati</taxon>
        <taxon>Bacteroidota</taxon>
        <taxon>Flavobacteriia</taxon>
        <taxon>Flavobacteriales</taxon>
        <taxon>Flavobacteriaceae</taxon>
        <taxon>Sinomicrobium</taxon>
    </lineage>
</organism>
<evidence type="ECO:0000256" key="3">
    <source>
        <dbReference type="ARBA" id="ARBA00022839"/>
    </source>
</evidence>
<dbReference type="GO" id="GO:0008408">
    <property type="term" value="F:3'-5' exonuclease activity"/>
    <property type="evidence" value="ECO:0007669"/>
    <property type="project" value="TreeGrafter"/>
</dbReference>
<reference evidence="7 8" key="1">
    <citation type="submission" date="2016-11" db="EMBL/GenBank/DDBJ databases">
        <authorList>
            <person name="Jaros S."/>
            <person name="Januszkiewicz K."/>
            <person name="Wedrychowicz H."/>
        </authorList>
    </citation>
    <scope>NUCLEOTIDE SEQUENCE [LARGE SCALE GENOMIC DNA]</scope>
    <source>
        <strain evidence="7 8">CGMCC 1.12145</strain>
    </source>
</reference>
<dbReference type="CDD" id="cd06127">
    <property type="entry name" value="DEDDh"/>
    <property type="match status" value="1"/>
</dbReference>
<dbReference type="InterPro" id="IPR006054">
    <property type="entry name" value="DnaQ"/>
</dbReference>
<evidence type="ECO:0000259" key="6">
    <source>
        <dbReference type="SMART" id="SM00479"/>
    </source>
</evidence>
<evidence type="ECO:0000313" key="8">
    <source>
        <dbReference type="Proteomes" id="UP000182248"/>
    </source>
</evidence>
<dbReference type="AlphaFoldDB" id="A0A1K1LLM3"/>
<protein>
    <submittedName>
        <fullName evidence="7">DNA polymerase-3 subunit epsilon</fullName>
    </submittedName>
</protein>
<dbReference type="PANTHER" id="PTHR30231">
    <property type="entry name" value="DNA POLYMERASE III SUBUNIT EPSILON"/>
    <property type="match status" value="1"/>
</dbReference>
<dbReference type="PANTHER" id="PTHR30231:SF4">
    <property type="entry name" value="PROTEIN NEN2"/>
    <property type="match status" value="1"/>
</dbReference>
<comment type="function">
    <text evidence="4">DNA polymerase III is a complex, multichain enzyme responsible for most of the replicative synthesis in bacteria. The epsilon subunit contain the editing function and is a proofreading 3'-5' exonuclease.</text>
</comment>
<dbReference type="InterPro" id="IPR012337">
    <property type="entry name" value="RNaseH-like_sf"/>
</dbReference>
<evidence type="ECO:0000256" key="5">
    <source>
        <dbReference type="ARBA" id="ARBA00026073"/>
    </source>
</evidence>
<feature type="domain" description="Exonuclease" evidence="6">
    <location>
        <begin position="35"/>
        <end position="209"/>
    </location>
</feature>
<dbReference type="STRING" id="1150368.SAMN02927921_00057"/>
<evidence type="ECO:0000256" key="2">
    <source>
        <dbReference type="ARBA" id="ARBA00022801"/>
    </source>
</evidence>
<dbReference type="InterPro" id="IPR036397">
    <property type="entry name" value="RNaseH_sf"/>
</dbReference>
<dbReference type="GO" id="GO:0005829">
    <property type="term" value="C:cytosol"/>
    <property type="evidence" value="ECO:0007669"/>
    <property type="project" value="TreeGrafter"/>
</dbReference>
<dbReference type="GO" id="GO:0003887">
    <property type="term" value="F:DNA-directed DNA polymerase activity"/>
    <property type="evidence" value="ECO:0007669"/>
    <property type="project" value="InterPro"/>
</dbReference>
<name>A0A1K1LLM3_9FLAO</name>